<keyword evidence="5" id="KW-0805">Transcription regulation</keyword>
<dbReference type="PANTHER" id="PTHR46179">
    <property type="entry name" value="ZINC FINGER PROTEIN"/>
    <property type="match status" value="1"/>
</dbReference>
<dbReference type="PROSITE" id="PS50157">
    <property type="entry name" value="ZINC_FINGER_C2H2_2"/>
    <property type="match status" value="1"/>
</dbReference>
<dbReference type="FunFam" id="3.30.160.60:FF:001397">
    <property type="entry name" value="Datilografo, isoform A"/>
    <property type="match status" value="1"/>
</dbReference>
<evidence type="ECO:0000256" key="4">
    <source>
        <dbReference type="ARBA" id="ARBA00022833"/>
    </source>
</evidence>
<dbReference type="PROSITE" id="PS00028">
    <property type="entry name" value="ZINC_FINGER_C2H2_1"/>
    <property type="match status" value="1"/>
</dbReference>
<reference evidence="10" key="1">
    <citation type="submission" date="2021-06" db="EMBL/GenBank/DDBJ databases">
        <title>Parelaphostrongylus tenuis whole genome reference sequence.</title>
        <authorList>
            <person name="Garwood T.J."/>
            <person name="Larsen P.A."/>
            <person name="Fountain-Jones N.M."/>
            <person name="Garbe J.R."/>
            <person name="Macchietto M.G."/>
            <person name="Kania S.A."/>
            <person name="Gerhold R.W."/>
            <person name="Richards J.E."/>
            <person name="Wolf T.M."/>
        </authorList>
    </citation>
    <scope>NUCLEOTIDE SEQUENCE</scope>
    <source>
        <strain evidence="10">MNPRO001-30</strain>
        <tissue evidence="10">Meninges</tissue>
    </source>
</reference>
<evidence type="ECO:0000313" key="11">
    <source>
        <dbReference type="Proteomes" id="UP001196413"/>
    </source>
</evidence>
<accession>A0AAD5QX90</accession>
<evidence type="ECO:0000313" key="10">
    <source>
        <dbReference type="EMBL" id="KAJ1365217.1"/>
    </source>
</evidence>
<feature type="domain" description="C2H2-type" evidence="9">
    <location>
        <begin position="62"/>
        <end position="89"/>
    </location>
</feature>
<evidence type="ECO:0000256" key="6">
    <source>
        <dbReference type="ARBA" id="ARBA00023163"/>
    </source>
</evidence>
<keyword evidence="4" id="KW-0862">Zinc</keyword>
<dbReference type="Pfam" id="PF00096">
    <property type="entry name" value="zf-C2H2"/>
    <property type="match status" value="1"/>
</dbReference>
<dbReference type="AlphaFoldDB" id="A0AAD5QX90"/>
<dbReference type="GO" id="GO:0008270">
    <property type="term" value="F:zinc ion binding"/>
    <property type="evidence" value="ECO:0007669"/>
    <property type="project" value="UniProtKB-KW"/>
</dbReference>
<dbReference type="EMBL" id="JAHQIW010005195">
    <property type="protein sequence ID" value="KAJ1365217.1"/>
    <property type="molecule type" value="Genomic_DNA"/>
</dbReference>
<evidence type="ECO:0000256" key="7">
    <source>
        <dbReference type="ARBA" id="ARBA00023242"/>
    </source>
</evidence>
<dbReference type="PANTHER" id="PTHR46179:SF13">
    <property type="entry name" value="C2H2-TYPE DOMAIN-CONTAINING PROTEIN"/>
    <property type="match status" value="1"/>
</dbReference>
<comment type="caution">
    <text evidence="10">The sequence shown here is derived from an EMBL/GenBank/DDBJ whole genome shotgun (WGS) entry which is preliminary data.</text>
</comment>
<keyword evidence="2" id="KW-0479">Metal-binding</keyword>
<dbReference type="GO" id="GO:0005634">
    <property type="term" value="C:nucleus"/>
    <property type="evidence" value="ECO:0007669"/>
    <property type="project" value="UniProtKB-SubCell"/>
</dbReference>
<keyword evidence="7" id="KW-0539">Nucleus</keyword>
<evidence type="ECO:0000256" key="2">
    <source>
        <dbReference type="ARBA" id="ARBA00022723"/>
    </source>
</evidence>
<dbReference type="Gene3D" id="3.30.160.60">
    <property type="entry name" value="Classic Zinc Finger"/>
    <property type="match status" value="2"/>
</dbReference>
<evidence type="ECO:0000259" key="9">
    <source>
        <dbReference type="PROSITE" id="PS50157"/>
    </source>
</evidence>
<dbReference type="SUPFAM" id="SSF57667">
    <property type="entry name" value="beta-beta-alpha zinc fingers"/>
    <property type="match status" value="2"/>
</dbReference>
<dbReference type="Proteomes" id="UP001196413">
    <property type="component" value="Unassembled WGS sequence"/>
</dbReference>
<comment type="subcellular location">
    <subcellularLocation>
        <location evidence="1">Nucleus</location>
    </subcellularLocation>
</comment>
<keyword evidence="6" id="KW-0804">Transcription</keyword>
<evidence type="ECO:0000256" key="8">
    <source>
        <dbReference type="PROSITE-ProRule" id="PRU00042"/>
    </source>
</evidence>
<dbReference type="InterPro" id="IPR051061">
    <property type="entry name" value="Zinc_finger_trans_reg"/>
</dbReference>
<gene>
    <name evidence="10" type="ORF">KIN20_025455</name>
</gene>
<protein>
    <recommendedName>
        <fullName evidence="9">C2H2-type domain-containing protein</fullName>
    </recommendedName>
</protein>
<keyword evidence="3 8" id="KW-0863">Zinc-finger</keyword>
<evidence type="ECO:0000256" key="1">
    <source>
        <dbReference type="ARBA" id="ARBA00004123"/>
    </source>
</evidence>
<dbReference type="GO" id="GO:0006357">
    <property type="term" value="P:regulation of transcription by RNA polymerase II"/>
    <property type="evidence" value="ECO:0007669"/>
    <property type="project" value="TreeGrafter"/>
</dbReference>
<dbReference type="SMART" id="SM00355">
    <property type="entry name" value="ZnF_C2H2"/>
    <property type="match status" value="2"/>
</dbReference>
<keyword evidence="11" id="KW-1185">Reference proteome</keyword>
<organism evidence="10 11">
    <name type="scientific">Parelaphostrongylus tenuis</name>
    <name type="common">Meningeal worm</name>
    <dbReference type="NCBI Taxonomy" id="148309"/>
    <lineage>
        <taxon>Eukaryota</taxon>
        <taxon>Metazoa</taxon>
        <taxon>Ecdysozoa</taxon>
        <taxon>Nematoda</taxon>
        <taxon>Chromadorea</taxon>
        <taxon>Rhabditida</taxon>
        <taxon>Rhabditina</taxon>
        <taxon>Rhabditomorpha</taxon>
        <taxon>Strongyloidea</taxon>
        <taxon>Metastrongylidae</taxon>
        <taxon>Parelaphostrongylus</taxon>
    </lineage>
</organism>
<evidence type="ECO:0000256" key="5">
    <source>
        <dbReference type="ARBA" id="ARBA00023015"/>
    </source>
</evidence>
<sequence length="126" mass="14891">MRPKLYFKDTSISTIWLSKHKRVDHRNQLFECSYEGCDRPGYKSRKSLNAHIRSVHTHIRPYVCNICGKAFATKNGLREHRFTHSIENAFHCKCGNKFRHKSSLNKHKRMCLFLEIQSLVHDDTDC</sequence>
<name>A0AAD5QX90_PARTN</name>
<dbReference type="InterPro" id="IPR036236">
    <property type="entry name" value="Znf_C2H2_sf"/>
</dbReference>
<proteinExistence type="predicted"/>
<dbReference type="InterPro" id="IPR013087">
    <property type="entry name" value="Znf_C2H2_type"/>
</dbReference>
<evidence type="ECO:0000256" key="3">
    <source>
        <dbReference type="ARBA" id="ARBA00022771"/>
    </source>
</evidence>